<dbReference type="Gene3D" id="3.50.50.60">
    <property type="entry name" value="FAD/NAD(P)-binding domain"/>
    <property type="match status" value="2"/>
</dbReference>
<proteinExistence type="predicted"/>
<dbReference type="EMBL" id="BKCJ010002636">
    <property type="protein sequence ID" value="GEU49919.1"/>
    <property type="molecule type" value="Genomic_DNA"/>
</dbReference>
<keyword evidence="1" id="KW-0285">Flavoprotein</keyword>
<accession>A0A6L2KLT1</accession>
<keyword evidence="2" id="KW-0274">FAD</keyword>
<dbReference type="InterPro" id="IPR050346">
    <property type="entry name" value="FMO-like"/>
</dbReference>
<evidence type="ECO:0000256" key="3">
    <source>
        <dbReference type="ARBA" id="ARBA00023002"/>
    </source>
</evidence>
<dbReference type="SUPFAM" id="SSF51905">
    <property type="entry name" value="FAD/NAD(P)-binding domain"/>
    <property type="match status" value="1"/>
</dbReference>
<evidence type="ECO:0000256" key="2">
    <source>
        <dbReference type="ARBA" id="ARBA00022827"/>
    </source>
</evidence>
<dbReference type="AlphaFoldDB" id="A0A6L2KLT1"/>
<dbReference type="GO" id="GO:0004497">
    <property type="term" value="F:monooxygenase activity"/>
    <property type="evidence" value="ECO:0007669"/>
    <property type="project" value="UniProtKB-KW"/>
</dbReference>
<keyword evidence="3" id="KW-0560">Oxidoreductase</keyword>
<name>A0A6L2KLT1_TANCI</name>
<gene>
    <name evidence="4" type="ORF">Tci_021897</name>
</gene>
<protein>
    <submittedName>
        <fullName evidence="4">Flavin monooxygenase-like, FAD/NAD(P)-binding domain protein</fullName>
    </submittedName>
</protein>
<keyword evidence="4" id="KW-0503">Monooxygenase</keyword>
<reference evidence="4" key="1">
    <citation type="journal article" date="2019" name="Sci. Rep.">
        <title>Draft genome of Tanacetum cinerariifolium, the natural source of mosquito coil.</title>
        <authorList>
            <person name="Yamashiro T."/>
            <person name="Shiraishi A."/>
            <person name="Satake H."/>
            <person name="Nakayama K."/>
        </authorList>
    </citation>
    <scope>NUCLEOTIDE SEQUENCE</scope>
</reference>
<dbReference type="PANTHER" id="PTHR23023">
    <property type="entry name" value="DIMETHYLANILINE MONOOXYGENASE"/>
    <property type="match status" value="1"/>
</dbReference>
<comment type="caution">
    <text evidence="4">The sequence shown here is derived from an EMBL/GenBank/DDBJ whole genome shotgun (WGS) entry which is preliminary data.</text>
</comment>
<evidence type="ECO:0000313" key="4">
    <source>
        <dbReference type="EMBL" id="GEU49919.1"/>
    </source>
</evidence>
<sequence>MTRPLNVVVIEAGICGLLTTRELLREKQQVTVFEKSDKVGGTWVYDPRVEAEDLLGLDPNRSFIHSNKFYGDPRMFPEHEEVQKFLEHFAEEFGVDDGFVIEWKTIEVGSKKKMFDAVMVCNGYHTEPHIANDIPDHGLIFSILELQSKWAALVISGKILLPSEDDMHEHYREMEKNGFSKSLTHSLWQKFDYIGCLSDQVGFRVDDRVREIGTNLLEKWTSRANGLRDATVHDFLKVS</sequence>
<dbReference type="InterPro" id="IPR036188">
    <property type="entry name" value="FAD/NAD-bd_sf"/>
</dbReference>
<evidence type="ECO:0000256" key="1">
    <source>
        <dbReference type="ARBA" id="ARBA00022630"/>
    </source>
</evidence>
<organism evidence="4">
    <name type="scientific">Tanacetum cinerariifolium</name>
    <name type="common">Dalmatian daisy</name>
    <name type="synonym">Chrysanthemum cinerariifolium</name>
    <dbReference type="NCBI Taxonomy" id="118510"/>
    <lineage>
        <taxon>Eukaryota</taxon>
        <taxon>Viridiplantae</taxon>
        <taxon>Streptophyta</taxon>
        <taxon>Embryophyta</taxon>
        <taxon>Tracheophyta</taxon>
        <taxon>Spermatophyta</taxon>
        <taxon>Magnoliopsida</taxon>
        <taxon>eudicotyledons</taxon>
        <taxon>Gunneridae</taxon>
        <taxon>Pentapetalae</taxon>
        <taxon>asterids</taxon>
        <taxon>campanulids</taxon>
        <taxon>Asterales</taxon>
        <taxon>Asteraceae</taxon>
        <taxon>Asteroideae</taxon>
        <taxon>Anthemideae</taxon>
        <taxon>Anthemidinae</taxon>
        <taxon>Tanacetum</taxon>
    </lineage>
</organism>